<gene>
    <name evidence="5" type="ORF">Vretimale_5252</name>
</gene>
<feature type="region of interest" description="Disordered" evidence="4">
    <location>
        <begin position="241"/>
        <end position="269"/>
    </location>
</feature>
<dbReference type="Gene3D" id="1.25.70.10">
    <property type="entry name" value="Transcription termination factor 3, mitochondrial"/>
    <property type="match status" value="1"/>
</dbReference>
<dbReference type="PANTHER" id="PTHR13068:SF112">
    <property type="entry name" value="TRANSCRIPTION TERMINATION FACTOR 3, MITOCHONDRIAL"/>
    <property type="match status" value="1"/>
</dbReference>
<evidence type="ECO:0000256" key="3">
    <source>
        <dbReference type="ARBA" id="ARBA00022946"/>
    </source>
</evidence>
<evidence type="ECO:0000313" key="5">
    <source>
        <dbReference type="EMBL" id="GIM00437.1"/>
    </source>
</evidence>
<dbReference type="GO" id="GO:0003676">
    <property type="term" value="F:nucleic acid binding"/>
    <property type="evidence" value="ECO:0007669"/>
    <property type="project" value="InterPro"/>
</dbReference>
<feature type="compositionally biased region" description="Gly residues" evidence="4">
    <location>
        <begin position="250"/>
        <end position="269"/>
    </location>
</feature>
<dbReference type="PANTHER" id="PTHR13068">
    <property type="entry name" value="CGI-12 PROTEIN-RELATED"/>
    <property type="match status" value="1"/>
</dbReference>
<keyword evidence="2" id="KW-0805">Transcription regulation</keyword>
<dbReference type="Proteomes" id="UP000722791">
    <property type="component" value="Unassembled WGS sequence"/>
</dbReference>
<dbReference type="AlphaFoldDB" id="A0A8J4C2L3"/>
<dbReference type="InterPro" id="IPR038538">
    <property type="entry name" value="MTERF_sf"/>
</dbReference>
<dbReference type="InterPro" id="IPR003690">
    <property type="entry name" value="MTERF"/>
</dbReference>
<evidence type="ECO:0000256" key="4">
    <source>
        <dbReference type="SAM" id="MobiDB-lite"/>
    </source>
</evidence>
<name>A0A8J4C2L3_9CHLO</name>
<dbReference type="OrthoDB" id="637682at2759"/>
<keyword evidence="3" id="KW-0809">Transit peptide</keyword>
<comment type="similarity">
    <text evidence="1">Belongs to the mTERF family.</text>
</comment>
<comment type="caution">
    <text evidence="5">The sequence shown here is derived from an EMBL/GenBank/DDBJ whole genome shotgun (WGS) entry which is preliminary data.</text>
</comment>
<evidence type="ECO:0000313" key="6">
    <source>
        <dbReference type="Proteomes" id="UP000722791"/>
    </source>
</evidence>
<dbReference type="GO" id="GO:0006353">
    <property type="term" value="P:DNA-templated transcription termination"/>
    <property type="evidence" value="ECO:0007669"/>
    <property type="project" value="UniProtKB-KW"/>
</dbReference>
<dbReference type="EMBL" id="BNCQ01000007">
    <property type="protein sequence ID" value="GIM00437.1"/>
    <property type="molecule type" value="Genomic_DNA"/>
</dbReference>
<accession>A0A8J4C2L3</accession>
<dbReference type="SMART" id="SM00733">
    <property type="entry name" value="Mterf"/>
    <property type="match status" value="4"/>
</dbReference>
<organism evidence="5 6">
    <name type="scientific">Volvox reticuliferus</name>
    <dbReference type="NCBI Taxonomy" id="1737510"/>
    <lineage>
        <taxon>Eukaryota</taxon>
        <taxon>Viridiplantae</taxon>
        <taxon>Chlorophyta</taxon>
        <taxon>core chlorophytes</taxon>
        <taxon>Chlorophyceae</taxon>
        <taxon>CS clade</taxon>
        <taxon>Chlamydomonadales</taxon>
        <taxon>Volvocaceae</taxon>
        <taxon>Volvox</taxon>
    </lineage>
</organism>
<protein>
    <submittedName>
        <fullName evidence="5">Uncharacterized protein</fullName>
    </submittedName>
</protein>
<reference evidence="5" key="1">
    <citation type="journal article" date="2021" name="Proc. Natl. Acad. Sci. U.S.A.">
        <title>Three genomes in the algal genus Volvox reveal the fate of a haploid sex-determining region after a transition to homothallism.</title>
        <authorList>
            <person name="Yamamoto K."/>
            <person name="Hamaji T."/>
            <person name="Kawai-Toyooka H."/>
            <person name="Matsuzaki R."/>
            <person name="Takahashi F."/>
            <person name="Nishimura Y."/>
            <person name="Kawachi M."/>
            <person name="Noguchi H."/>
            <person name="Minakuchi Y."/>
            <person name="Umen J.G."/>
            <person name="Toyoda A."/>
            <person name="Nozaki H."/>
        </authorList>
    </citation>
    <scope>NUCLEOTIDE SEQUENCE</scope>
    <source>
        <strain evidence="5">NIES-3785</strain>
    </source>
</reference>
<dbReference type="Pfam" id="PF02536">
    <property type="entry name" value="mTERF"/>
    <property type="match status" value="1"/>
</dbReference>
<keyword evidence="2" id="KW-0806">Transcription termination</keyword>
<evidence type="ECO:0000256" key="2">
    <source>
        <dbReference type="ARBA" id="ARBA00022472"/>
    </source>
</evidence>
<sequence length="269" mass="29131">MQNLRLRSARYRGTGSSLAVVLPCRLARLHASRPCPATHAERGQLRIKCYASKEIDSLEVHPVRRAFLSVGVSADDLTRASRLEPALLTYTTDRLHDIIDLLLNLGLTGSDIGKVLIAFPQAFQLSLDHHAQPVVDFLRRDVGLGPSDVRTLVTRFPSILGMNVKGQLRPQVAYLASLGFSPETLPELVLSRPLVLGPGIETVISFLRRRGVPRSQMHRLLRSYPLDYKVHLKGFSAATPNWGSSSSGGSPPGTGGGSSGGGRGMGRAR</sequence>
<keyword evidence="2" id="KW-0804">Transcription</keyword>
<proteinExistence type="inferred from homology"/>
<evidence type="ECO:0000256" key="1">
    <source>
        <dbReference type="ARBA" id="ARBA00007692"/>
    </source>
</evidence>